<organism evidence="2 3">
    <name type="scientific">Puccinia graminis f. sp. tritici</name>
    <dbReference type="NCBI Taxonomy" id="56615"/>
    <lineage>
        <taxon>Eukaryota</taxon>
        <taxon>Fungi</taxon>
        <taxon>Dikarya</taxon>
        <taxon>Basidiomycota</taxon>
        <taxon>Pucciniomycotina</taxon>
        <taxon>Pucciniomycetes</taxon>
        <taxon>Pucciniales</taxon>
        <taxon>Pucciniaceae</taxon>
        <taxon>Puccinia</taxon>
    </lineage>
</organism>
<feature type="compositionally biased region" description="Basic and acidic residues" evidence="1">
    <location>
        <begin position="167"/>
        <end position="203"/>
    </location>
</feature>
<evidence type="ECO:0000313" key="3">
    <source>
        <dbReference type="Proteomes" id="UP000324748"/>
    </source>
</evidence>
<evidence type="ECO:0000313" key="2">
    <source>
        <dbReference type="EMBL" id="KAA1089627.1"/>
    </source>
</evidence>
<feature type="compositionally biased region" description="Basic and acidic residues" evidence="1">
    <location>
        <begin position="220"/>
        <end position="231"/>
    </location>
</feature>
<feature type="region of interest" description="Disordered" evidence="1">
    <location>
        <begin position="46"/>
        <end position="71"/>
    </location>
</feature>
<name>A0A5B0NK44_PUCGR</name>
<reference evidence="2 3" key="1">
    <citation type="submission" date="2019-05" db="EMBL/GenBank/DDBJ databases">
        <title>Emergence of the Ug99 lineage of the wheat stem rust pathogen through somatic hybridization.</title>
        <authorList>
            <person name="Li F."/>
            <person name="Upadhyaya N.M."/>
            <person name="Sperschneider J."/>
            <person name="Matny O."/>
            <person name="Nguyen-Phuc H."/>
            <person name="Mago R."/>
            <person name="Raley C."/>
            <person name="Miller M.E."/>
            <person name="Silverstein K.A.T."/>
            <person name="Henningsen E."/>
            <person name="Hirsch C.D."/>
            <person name="Visser B."/>
            <person name="Pretorius Z.A."/>
            <person name="Steffenson B.J."/>
            <person name="Schwessinger B."/>
            <person name="Dodds P.N."/>
            <person name="Figueroa M."/>
        </authorList>
    </citation>
    <scope>NUCLEOTIDE SEQUENCE [LARGE SCALE GENOMIC DNA]</scope>
    <source>
        <strain evidence="2">21-0</strain>
    </source>
</reference>
<sequence>MSKSVMRRDENDLREPPFMLSTIAQQRRRRKKKGAYLTLKNNLATRYTPPWVDPNQSPSSIRRMEEKRNPIEDARRIRKSESVQEVVGCRWYGQESKSTPAGYACSELNPERNGAHGRGTCDPALSTAAAALSQPRAVLNPTRPRTKSHHTAQELDSTDKFTLGHHGGPEPDERERKTKDEEDNKAMPARDDGCSDHPTHFFDVDSQAGDDGGGGAVAADAKHDDADDNEHGWAAGG</sequence>
<keyword evidence="3" id="KW-1185">Reference proteome</keyword>
<comment type="caution">
    <text evidence="2">The sequence shown here is derived from an EMBL/GenBank/DDBJ whole genome shotgun (WGS) entry which is preliminary data.</text>
</comment>
<protein>
    <submittedName>
        <fullName evidence="2">Uncharacterized protein</fullName>
    </submittedName>
</protein>
<feature type="compositionally biased region" description="Basic and acidic residues" evidence="1">
    <location>
        <begin position="62"/>
        <end position="71"/>
    </location>
</feature>
<dbReference type="AlphaFoldDB" id="A0A5B0NK44"/>
<proteinExistence type="predicted"/>
<dbReference type="Proteomes" id="UP000324748">
    <property type="component" value="Unassembled WGS sequence"/>
</dbReference>
<gene>
    <name evidence="2" type="ORF">PGT21_025375</name>
</gene>
<feature type="region of interest" description="Disordered" evidence="1">
    <location>
        <begin position="133"/>
        <end position="237"/>
    </location>
</feature>
<dbReference type="EMBL" id="VSWC01000093">
    <property type="protein sequence ID" value="KAA1089627.1"/>
    <property type="molecule type" value="Genomic_DNA"/>
</dbReference>
<accession>A0A5B0NK44</accession>
<evidence type="ECO:0000256" key="1">
    <source>
        <dbReference type="SAM" id="MobiDB-lite"/>
    </source>
</evidence>